<evidence type="ECO:0000313" key="2">
    <source>
        <dbReference type="Proteomes" id="UP001206925"/>
    </source>
</evidence>
<sequence length="160" mass="17791">MQVLIQLCGSFLEASYAAMNWRMWCDLSTSVSKLVKGAAWKAICAGFEETTKSIACLTEIVQRSKTKSDNNISSYGYSNLGGCKLFLLLDNLCEREWFTEQGDAITCEFKLCTCHLAMTHQAACQAIGGGAYKFADIIKEKLGILNKFYFKVIRNVTGHT</sequence>
<evidence type="ECO:0000313" key="1">
    <source>
        <dbReference type="EMBL" id="KAI7755126.1"/>
    </source>
</evidence>
<keyword evidence="2" id="KW-1185">Reference proteome</keyword>
<dbReference type="EMBL" id="JAMZMK010001697">
    <property type="protein sequence ID" value="KAI7755126.1"/>
    <property type="molecule type" value="Genomic_DNA"/>
</dbReference>
<accession>A0AAD5GWS0</accession>
<proteinExistence type="predicted"/>
<organism evidence="1 2">
    <name type="scientific">Ambrosia artemisiifolia</name>
    <name type="common">Common ragweed</name>
    <dbReference type="NCBI Taxonomy" id="4212"/>
    <lineage>
        <taxon>Eukaryota</taxon>
        <taxon>Viridiplantae</taxon>
        <taxon>Streptophyta</taxon>
        <taxon>Embryophyta</taxon>
        <taxon>Tracheophyta</taxon>
        <taxon>Spermatophyta</taxon>
        <taxon>Magnoliopsida</taxon>
        <taxon>eudicotyledons</taxon>
        <taxon>Gunneridae</taxon>
        <taxon>Pentapetalae</taxon>
        <taxon>asterids</taxon>
        <taxon>campanulids</taxon>
        <taxon>Asterales</taxon>
        <taxon>Asteraceae</taxon>
        <taxon>Asteroideae</taxon>
        <taxon>Heliantheae alliance</taxon>
        <taxon>Heliantheae</taxon>
        <taxon>Ambrosia</taxon>
    </lineage>
</organism>
<feature type="non-terminal residue" evidence="1">
    <location>
        <position position="160"/>
    </location>
</feature>
<comment type="caution">
    <text evidence="1">The sequence shown here is derived from an EMBL/GenBank/DDBJ whole genome shotgun (WGS) entry which is preliminary data.</text>
</comment>
<reference evidence="1" key="1">
    <citation type="submission" date="2022-06" db="EMBL/GenBank/DDBJ databases">
        <title>Uncovering the hologenomic basis of an extraordinary plant invasion.</title>
        <authorList>
            <person name="Bieker V.C."/>
            <person name="Martin M.D."/>
            <person name="Gilbert T."/>
            <person name="Hodgins K."/>
            <person name="Battlay P."/>
            <person name="Petersen B."/>
            <person name="Wilson J."/>
        </authorList>
    </citation>
    <scope>NUCLEOTIDE SEQUENCE</scope>
    <source>
        <strain evidence="1">AA19_3_7</strain>
        <tissue evidence="1">Leaf</tissue>
    </source>
</reference>
<gene>
    <name evidence="1" type="ORF">M8C21_025996</name>
</gene>
<name>A0AAD5GWS0_AMBAR</name>
<protein>
    <submittedName>
        <fullName evidence="1">Uncharacterized protein</fullName>
    </submittedName>
</protein>
<dbReference type="Proteomes" id="UP001206925">
    <property type="component" value="Unassembled WGS sequence"/>
</dbReference>
<dbReference type="AlphaFoldDB" id="A0AAD5GWS0"/>